<keyword evidence="2" id="KW-1185">Reference proteome</keyword>
<evidence type="ECO:0000313" key="1">
    <source>
        <dbReference type="EMBL" id="KAJ8551264.1"/>
    </source>
</evidence>
<organism evidence="1 2">
    <name type="scientific">Anisodus acutangulus</name>
    <dbReference type="NCBI Taxonomy" id="402998"/>
    <lineage>
        <taxon>Eukaryota</taxon>
        <taxon>Viridiplantae</taxon>
        <taxon>Streptophyta</taxon>
        <taxon>Embryophyta</taxon>
        <taxon>Tracheophyta</taxon>
        <taxon>Spermatophyta</taxon>
        <taxon>Magnoliopsida</taxon>
        <taxon>eudicotyledons</taxon>
        <taxon>Gunneridae</taxon>
        <taxon>Pentapetalae</taxon>
        <taxon>asterids</taxon>
        <taxon>lamiids</taxon>
        <taxon>Solanales</taxon>
        <taxon>Solanaceae</taxon>
        <taxon>Solanoideae</taxon>
        <taxon>Hyoscyameae</taxon>
        <taxon>Anisodus</taxon>
    </lineage>
</organism>
<dbReference type="PANTHER" id="PTHR34222">
    <property type="entry name" value="GAG_PRE-INTEGRS DOMAIN-CONTAINING PROTEIN"/>
    <property type="match status" value="1"/>
</dbReference>
<dbReference type="OrthoDB" id="1305922at2759"/>
<sequence length="174" mass="19841">MTQGTSSISTYYSKLKELGAEFESLVPPNCNCDKSQEFLSHLQRQKLYQFFMGLNEIYNQVQSQILLMTHLPNVNQAYSMLMNDESQKVMNAGSILGVPPVHNTGNISQLLDLYSSKPDNGQRFKKNYNLHCEVCKMKNQTKENCYKVIGYPSNRFKKKGWGSTSSAYNVTIEN</sequence>
<gene>
    <name evidence="1" type="ORF">K7X08_000634</name>
</gene>
<proteinExistence type="predicted"/>
<dbReference type="Proteomes" id="UP001152561">
    <property type="component" value="Unassembled WGS sequence"/>
</dbReference>
<dbReference type="PANTHER" id="PTHR34222:SF97">
    <property type="entry name" value="CATALYTIC REGION, PUTATIVE-RELATED"/>
    <property type="match status" value="1"/>
</dbReference>
<dbReference type="AlphaFoldDB" id="A0A9Q1M675"/>
<reference evidence="2" key="1">
    <citation type="journal article" date="2023" name="Proc. Natl. Acad. Sci. U.S.A.">
        <title>Genomic and structural basis for evolution of tropane alkaloid biosynthesis.</title>
        <authorList>
            <person name="Wanga Y.-J."/>
            <person name="Taina T."/>
            <person name="Yua J.-Y."/>
            <person name="Lia J."/>
            <person name="Xua B."/>
            <person name="Chenc J."/>
            <person name="D'Auriad J.C."/>
            <person name="Huanga J.-P."/>
            <person name="Huanga S.-X."/>
        </authorList>
    </citation>
    <scope>NUCLEOTIDE SEQUENCE [LARGE SCALE GENOMIC DNA]</scope>
    <source>
        <strain evidence="2">cv. KIB-2019</strain>
    </source>
</reference>
<protein>
    <recommendedName>
        <fullName evidence="3">Retrotransposon gag domain-containing protein</fullName>
    </recommendedName>
</protein>
<evidence type="ECO:0008006" key="3">
    <source>
        <dbReference type="Google" id="ProtNLM"/>
    </source>
</evidence>
<dbReference type="EMBL" id="JAJAGQ010000010">
    <property type="protein sequence ID" value="KAJ8551264.1"/>
    <property type="molecule type" value="Genomic_DNA"/>
</dbReference>
<comment type="caution">
    <text evidence="1">The sequence shown here is derived from an EMBL/GenBank/DDBJ whole genome shotgun (WGS) entry which is preliminary data.</text>
</comment>
<evidence type="ECO:0000313" key="2">
    <source>
        <dbReference type="Proteomes" id="UP001152561"/>
    </source>
</evidence>
<accession>A0A9Q1M675</accession>
<name>A0A9Q1M675_9SOLA</name>